<evidence type="ECO:0000313" key="3">
    <source>
        <dbReference type="Proteomes" id="UP000215914"/>
    </source>
</evidence>
<dbReference type="InParanoid" id="A0A251TMC4"/>
<dbReference type="EMBL" id="MNCJ02000325">
    <property type="protein sequence ID" value="KAF5787181.1"/>
    <property type="molecule type" value="Genomic_DNA"/>
</dbReference>
<reference evidence="1" key="3">
    <citation type="submission" date="2020-06" db="EMBL/GenBank/DDBJ databases">
        <title>Helianthus annuus Genome sequencing and assembly Release 2.</title>
        <authorList>
            <person name="Gouzy J."/>
            <person name="Langlade N."/>
            <person name="Munos S."/>
        </authorList>
    </citation>
    <scope>NUCLEOTIDE SEQUENCE</scope>
    <source>
        <tissue evidence="1">Leaves</tissue>
    </source>
</reference>
<organism evidence="2 3">
    <name type="scientific">Helianthus annuus</name>
    <name type="common">Common sunflower</name>
    <dbReference type="NCBI Taxonomy" id="4232"/>
    <lineage>
        <taxon>Eukaryota</taxon>
        <taxon>Viridiplantae</taxon>
        <taxon>Streptophyta</taxon>
        <taxon>Embryophyta</taxon>
        <taxon>Tracheophyta</taxon>
        <taxon>Spermatophyta</taxon>
        <taxon>Magnoliopsida</taxon>
        <taxon>eudicotyledons</taxon>
        <taxon>Gunneridae</taxon>
        <taxon>Pentapetalae</taxon>
        <taxon>asterids</taxon>
        <taxon>campanulids</taxon>
        <taxon>Asterales</taxon>
        <taxon>Asteraceae</taxon>
        <taxon>Asteroideae</taxon>
        <taxon>Heliantheae alliance</taxon>
        <taxon>Heliantheae</taxon>
        <taxon>Helianthus</taxon>
    </lineage>
</organism>
<dbReference type="Proteomes" id="UP000215914">
    <property type="component" value="Chromosome 10"/>
</dbReference>
<reference evidence="1 3" key="1">
    <citation type="journal article" date="2017" name="Nature">
        <title>The sunflower genome provides insights into oil metabolism, flowering and Asterid evolution.</title>
        <authorList>
            <person name="Badouin H."/>
            <person name="Gouzy J."/>
            <person name="Grassa C.J."/>
            <person name="Murat F."/>
            <person name="Staton S.E."/>
            <person name="Cottret L."/>
            <person name="Lelandais-Briere C."/>
            <person name="Owens G.L."/>
            <person name="Carrere S."/>
            <person name="Mayjonade B."/>
            <person name="Legrand L."/>
            <person name="Gill N."/>
            <person name="Kane N.C."/>
            <person name="Bowers J.E."/>
            <person name="Hubner S."/>
            <person name="Bellec A."/>
            <person name="Berard A."/>
            <person name="Berges H."/>
            <person name="Blanchet N."/>
            <person name="Boniface M.C."/>
            <person name="Brunel D."/>
            <person name="Catrice O."/>
            <person name="Chaidir N."/>
            <person name="Claudel C."/>
            <person name="Donnadieu C."/>
            <person name="Faraut T."/>
            <person name="Fievet G."/>
            <person name="Helmstetter N."/>
            <person name="King M."/>
            <person name="Knapp S.J."/>
            <person name="Lai Z."/>
            <person name="Le Paslier M.C."/>
            <person name="Lippi Y."/>
            <person name="Lorenzon L."/>
            <person name="Mandel J.R."/>
            <person name="Marage G."/>
            <person name="Marchand G."/>
            <person name="Marquand E."/>
            <person name="Bret-Mestries E."/>
            <person name="Morien E."/>
            <person name="Nambeesan S."/>
            <person name="Nguyen T."/>
            <person name="Pegot-Espagnet P."/>
            <person name="Pouilly N."/>
            <person name="Raftis F."/>
            <person name="Sallet E."/>
            <person name="Schiex T."/>
            <person name="Thomas J."/>
            <person name="Vandecasteele C."/>
            <person name="Vares D."/>
            <person name="Vear F."/>
            <person name="Vautrin S."/>
            <person name="Crespi M."/>
            <person name="Mangin B."/>
            <person name="Burke J.M."/>
            <person name="Salse J."/>
            <person name="Munos S."/>
            <person name="Vincourt P."/>
            <person name="Rieseberg L.H."/>
            <person name="Langlade N.B."/>
        </authorList>
    </citation>
    <scope>NUCLEOTIDE SEQUENCE [LARGE SCALE GENOMIC DNA]</scope>
    <source>
        <strain evidence="3">cv. SF193</strain>
        <tissue evidence="1">Leaves</tissue>
    </source>
</reference>
<protein>
    <submittedName>
        <fullName evidence="2">Uncharacterized protein</fullName>
    </submittedName>
</protein>
<accession>A0A251TMC4</accession>
<reference evidence="2" key="2">
    <citation type="submission" date="2017-02" db="EMBL/GenBank/DDBJ databases">
        <title>Sunflower complete genome.</title>
        <authorList>
            <person name="Langlade N."/>
            <person name="Munos S."/>
        </authorList>
    </citation>
    <scope>NUCLEOTIDE SEQUENCE [LARGE SCALE GENOMIC DNA]</scope>
    <source>
        <tissue evidence="2">Leaves</tissue>
    </source>
</reference>
<evidence type="ECO:0000313" key="2">
    <source>
        <dbReference type="EMBL" id="OTG11772.1"/>
    </source>
</evidence>
<sequence length="58" mass="6734">MSNILQRFIVLGNPLLTRKGGDGVTLWLRNWERYPLPHPPLNHVKAFVLMDSTMTFKL</sequence>
<evidence type="ECO:0000313" key="1">
    <source>
        <dbReference type="EMBL" id="KAF5787181.1"/>
    </source>
</evidence>
<dbReference type="EMBL" id="CM007899">
    <property type="protein sequence ID" value="OTG11772.1"/>
    <property type="molecule type" value="Genomic_DNA"/>
</dbReference>
<dbReference type="AlphaFoldDB" id="A0A251TMC4"/>
<gene>
    <name evidence="2" type="ORF">HannXRQ_Chr10g0302471</name>
    <name evidence="1" type="ORF">HanXRQr2_Chr10g0449901</name>
</gene>
<name>A0A251TMC4_HELAN</name>
<proteinExistence type="predicted"/>
<keyword evidence="3" id="KW-1185">Reference proteome</keyword>
<dbReference type="Gramene" id="mRNA:HanXRQr2_Chr10g0449901">
    <property type="protein sequence ID" value="CDS:HanXRQr2_Chr10g0449901.1"/>
    <property type="gene ID" value="HanXRQr2_Chr10g0449901"/>
</dbReference>